<dbReference type="GO" id="GO:0051536">
    <property type="term" value="F:iron-sulfur cluster binding"/>
    <property type="evidence" value="ECO:0007669"/>
    <property type="project" value="UniProtKB-KW"/>
</dbReference>
<organism evidence="5 6">
    <name type="scientific">Pontibacterium sinense</name>
    <dbReference type="NCBI Taxonomy" id="2781979"/>
    <lineage>
        <taxon>Bacteria</taxon>
        <taxon>Pseudomonadati</taxon>
        <taxon>Pseudomonadota</taxon>
        <taxon>Gammaproteobacteria</taxon>
        <taxon>Oceanospirillales</taxon>
        <taxon>Oceanospirillaceae</taxon>
        <taxon>Pontibacterium</taxon>
    </lineage>
</organism>
<dbReference type="Proteomes" id="UP000640333">
    <property type="component" value="Unassembled WGS sequence"/>
</dbReference>
<keyword evidence="6" id="KW-1185">Reference proteome</keyword>
<dbReference type="InterPro" id="IPR017900">
    <property type="entry name" value="4Fe4S_Fe_S_CS"/>
</dbReference>
<evidence type="ECO:0000313" key="6">
    <source>
        <dbReference type="Proteomes" id="UP000640333"/>
    </source>
</evidence>
<evidence type="ECO:0000313" key="5">
    <source>
        <dbReference type="EMBL" id="MBE9395923.1"/>
    </source>
</evidence>
<reference evidence="5" key="1">
    <citation type="submission" date="2020-10" db="EMBL/GenBank/DDBJ databases">
        <title>Bacterium isolated from coastal waters sediment.</title>
        <authorList>
            <person name="Chen R.-J."/>
            <person name="Lu D.-C."/>
            <person name="Zhu K.-L."/>
            <person name="Du Z.-J."/>
        </authorList>
    </citation>
    <scope>NUCLEOTIDE SEQUENCE</scope>
    <source>
        <strain evidence="5">N1Y112</strain>
    </source>
</reference>
<evidence type="ECO:0000256" key="3">
    <source>
        <dbReference type="ARBA" id="ARBA00023014"/>
    </source>
</evidence>
<protein>
    <submittedName>
        <fullName evidence="5">4Fe-4S dicluster domain-containing protein</fullName>
    </submittedName>
</protein>
<dbReference type="Gene3D" id="1.10.1060.10">
    <property type="entry name" value="Alpha-helical ferredoxin"/>
    <property type="match status" value="1"/>
</dbReference>
<keyword evidence="1" id="KW-0479">Metal-binding</keyword>
<dbReference type="PROSITE" id="PS51379">
    <property type="entry name" value="4FE4S_FER_2"/>
    <property type="match status" value="2"/>
</dbReference>
<dbReference type="RefSeq" id="WP_193951475.1">
    <property type="nucleotide sequence ID" value="NZ_JADEYS010000001.1"/>
</dbReference>
<dbReference type="InterPro" id="IPR017896">
    <property type="entry name" value="4Fe4S_Fe-S-bd"/>
</dbReference>
<feature type="domain" description="4Fe-4S ferredoxin-type" evidence="4">
    <location>
        <begin position="251"/>
        <end position="283"/>
    </location>
</feature>
<dbReference type="PANTHER" id="PTHR40447:SF1">
    <property type="entry name" value="ANAEROBIC SULFITE REDUCTASE SUBUNIT A"/>
    <property type="match status" value="1"/>
</dbReference>
<keyword evidence="2" id="KW-0408">Iron</keyword>
<feature type="domain" description="4Fe-4S ferredoxin-type" evidence="4">
    <location>
        <begin position="332"/>
        <end position="361"/>
    </location>
</feature>
<keyword evidence="3" id="KW-0411">Iron-sulfur</keyword>
<dbReference type="SUPFAM" id="SSF46548">
    <property type="entry name" value="alpha-helical ferredoxin"/>
    <property type="match status" value="1"/>
</dbReference>
<gene>
    <name evidence="5" type="ORF">IOQ59_01475</name>
</gene>
<proteinExistence type="predicted"/>
<dbReference type="PANTHER" id="PTHR40447">
    <property type="entry name" value="ANAEROBIC SULFITE REDUCTASE SUBUNIT A"/>
    <property type="match status" value="1"/>
</dbReference>
<dbReference type="EMBL" id="JADEYS010000001">
    <property type="protein sequence ID" value="MBE9395923.1"/>
    <property type="molecule type" value="Genomic_DNA"/>
</dbReference>
<dbReference type="AlphaFoldDB" id="A0A8J7FH29"/>
<evidence type="ECO:0000256" key="1">
    <source>
        <dbReference type="ARBA" id="ARBA00022723"/>
    </source>
</evidence>
<name>A0A8J7FH29_9GAMM</name>
<evidence type="ECO:0000256" key="2">
    <source>
        <dbReference type="ARBA" id="ARBA00023004"/>
    </source>
</evidence>
<dbReference type="Pfam" id="PF17179">
    <property type="entry name" value="Fer4_22"/>
    <property type="match status" value="1"/>
</dbReference>
<dbReference type="PROSITE" id="PS00198">
    <property type="entry name" value="4FE4S_FER_1"/>
    <property type="match status" value="2"/>
</dbReference>
<dbReference type="InterPro" id="IPR009051">
    <property type="entry name" value="Helical_ferredxn"/>
</dbReference>
<evidence type="ECO:0000259" key="4">
    <source>
        <dbReference type="PROSITE" id="PS51379"/>
    </source>
</evidence>
<dbReference type="GO" id="GO:0046872">
    <property type="term" value="F:metal ion binding"/>
    <property type="evidence" value="ECO:0007669"/>
    <property type="project" value="UniProtKB-KW"/>
</dbReference>
<comment type="caution">
    <text evidence="5">The sequence shown here is derived from an EMBL/GenBank/DDBJ whole genome shotgun (WGS) entry which is preliminary data.</text>
</comment>
<accession>A0A8J7FH29</accession>
<sequence>MQPQLAGFLPREHLQQLVELLQLHDYEVFGPQVRDGAIVYLNLQDVTQLPQGVNDHQAAGYYRLGNTPSVRYFDWANGPESLKPFLFAPREVIWQARRSSEGAIEFIPPEPVIQKRAVLGVRACDLAGLRLQDLHFLKSEFKDPWYEARRKGLFLISVNCARPADTCFCASTGDGPAAGMGFDLNLTELDDGFLIEVGSDEAEDLIATLRLKPASEEQLSAQYAQYKHAVEVQQRALPDIPLMNILQNNHDHPRWDDIAERCLACGNCTQVCPSCFCHSEGDVVTLDGEQSDHVREWDSCFTADHGYLAGFQVRPDTKSRYRQWMTHKLDSWHAQYGRSGCVGCGRCTTWCPAEIDFVKEARIVSGEDEV</sequence>